<dbReference type="EMBL" id="KC120816">
    <property type="protein sequence ID" value="AGT37606.1"/>
    <property type="molecule type" value="mRNA"/>
</dbReference>
<dbReference type="EC" id="2.1.1.141" evidence="6"/>
<evidence type="ECO:0000256" key="1">
    <source>
        <dbReference type="ARBA" id="ARBA00007967"/>
    </source>
</evidence>
<organism evidence="6">
    <name type="scientific">Lonicera japonica var. chinensis</name>
    <dbReference type="NCBI Taxonomy" id="936050"/>
    <lineage>
        <taxon>Eukaryota</taxon>
        <taxon>Viridiplantae</taxon>
        <taxon>Streptophyta</taxon>
        <taxon>Embryophyta</taxon>
        <taxon>Tracheophyta</taxon>
        <taxon>Spermatophyta</taxon>
        <taxon>Magnoliopsida</taxon>
        <taxon>eudicotyledons</taxon>
        <taxon>Gunneridae</taxon>
        <taxon>Pentapetalae</taxon>
        <taxon>asterids</taxon>
        <taxon>campanulids</taxon>
        <taxon>Dipsacales</taxon>
        <taxon>Caprifoliaceae</taxon>
        <taxon>Lonicera</taxon>
    </lineage>
</organism>
<dbReference type="GO" id="GO:0030795">
    <property type="term" value="F:methyl jasmonate methylesterase activity"/>
    <property type="evidence" value="ECO:0007669"/>
    <property type="project" value="UniProtKB-EC"/>
</dbReference>
<accession>U3M7S7</accession>
<name>U3M7S7_LONJA</name>
<sequence>MDSSQDLIPWYIFTMLKFSSFQKTAILRARQILEDTIMDMIEKDKVLECYKIADLGCSSGPNSLLVISNIIDIIHVLCMKKNQISPEYEVSLNDLFENDFNSIFKSLAPFYDKLNVEKGPKFGPCFISGVVGSFYGRLFRRKSLHFVHSSYCLHWTSQVPEEIENNKRNIYIAKTSPPNVFEAYLKQFQKDFATFLCFRSEEIVPNGRMVLTFLGRSIADPTSNDSCCWSELLAKSLNDMVDEGLVGEAELYSFNLPFYTPYIDEVKVIVKEEGSFTLDKFELFRVNWDPSYNDDDKDCVFDKKKSGKDMAKTIRAVFELLLVSHFGFGDFEVDNLFERYANHVGEHLSMEKTKFSNIVISLTKK</sequence>
<keyword evidence="5" id="KW-0460">Magnesium</keyword>
<evidence type="ECO:0000256" key="4">
    <source>
        <dbReference type="ARBA" id="ARBA00022723"/>
    </source>
</evidence>
<dbReference type="Gene3D" id="3.40.50.150">
    <property type="entry name" value="Vaccinia Virus protein VP39"/>
    <property type="match status" value="1"/>
</dbReference>
<evidence type="ECO:0000256" key="2">
    <source>
        <dbReference type="ARBA" id="ARBA00022603"/>
    </source>
</evidence>
<protein>
    <submittedName>
        <fullName evidence="6">SABATH methyltransferase</fullName>
        <ecNumber evidence="6">2.1.1.141</ecNumber>
    </submittedName>
</protein>
<comment type="similarity">
    <text evidence="1">Belongs to the methyltransferase superfamily. Type-7 methyltransferase family.</text>
</comment>
<dbReference type="AlphaFoldDB" id="U3M7S7"/>
<dbReference type="Pfam" id="PF03492">
    <property type="entry name" value="Methyltransf_7"/>
    <property type="match status" value="1"/>
</dbReference>
<dbReference type="GO" id="GO:0046872">
    <property type="term" value="F:metal ion binding"/>
    <property type="evidence" value="ECO:0007669"/>
    <property type="project" value="UniProtKB-KW"/>
</dbReference>
<dbReference type="GO" id="GO:0032259">
    <property type="term" value="P:methylation"/>
    <property type="evidence" value="ECO:0007669"/>
    <property type="project" value="UniProtKB-KW"/>
</dbReference>
<dbReference type="InterPro" id="IPR005299">
    <property type="entry name" value="MeTrfase_7"/>
</dbReference>
<dbReference type="PANTHER" id="PTHR31009">
    <property type="entry name" value="S-ADENOSYL-L-METHIONINE:CARBOXYL METHYLTRANSFERASE FAMILY PROTEIN"/>
    <property type="match status" value="1"/>
</dbReference>
<dbReference type="SUPFAM" id="SSF53335">
    <property type="entry name" value="S-adenosyl-L-methionine-dependent methyltransferases"/>
    <property type="match status" value="1"/>
</dbReference>
<evidence type="ECO:0000256" key="3">
    <source>
        <dbReference type="ARBA" id="ARBA00022679"/>
    </source>
</evidence>
<evidence type="ECO:0000313" key="6">
    <source>
        <dbReference type="EMBL" id="AGT37606.1"/>
    </source>
</evidence>
<dbReference type="InterPro" id="IPR029063">
    <property type="entry name" value="SAM-dependent_MTases_sf"/>
</dbReference>
<reference evidence="6" key="1">
    <citation type="submission" date="2012-11" db="EMBL/GenBank/DDBJ databases">
        <title>Comparing the gene expression and intron sequence of SABATH methyltransferase orthologous in Lonicera japonica with Lonicera japonica var. chinensis.</title>
        <authorList>
            <person name="Yu X."/>
        </authorList>
    </citation>
    <scope>NUCLEOTIDE SEQUENCE</scope>
</reference>
<evidence type="ECO:0000256" key="5">
    <source>
        <dbReference type="ARBA" id="ARBA00022842"/>
    </source>
</evidence>
<keyword evidence="4" id="KW-0479">Metal-binding</keyword>
<dbReference type="InterPro" id="IPR042086">
    <property type="entry name" value="MeTrfase_capping"/>
</dbReference>
<keyword evidence="3 6" id="KW-0808">Transferase</keyword>
<dbReference type="Gene3D" id="1.10.1200.270">
    <property type="entry name" value="Methyltransferase, alpha-helical capping domain"/>
    <property type="match status" value="1"/>
</dbReference>
<keyword evidence="2 6" id="KW-0489">Methyltransferase</keyword>
<proteinExistence type="evidence at transcript level"/>
<gene>
    <name evidence="6" type="primary">SABATHMT</name>
</gene>